<protein>
    <submittedName>
        <fullName evidence="4">Carboxylesterase LipF</fullName>
        <ecNumber evidence="4">3.1.1.1</ecNumber>
    </submittedName>
</protein>
<gene>
    <name evidence="4" type="primary">lipF_1</name>
    <name evidence="4" type="ORF">MCHUDSM44219_03449</name>
</gene>
<dbReference type="GO" id="GO:0106435">
    <property type="term" value="F:carboxylesterase activity"/>
    <property type="evidence" value="ECO:0007669"/>
    <property type="project" value="UniProtKB-EC"/>
</dbReference>
<dbReference type="InterPro" id="IPR013094">
    <property type="entry name" value="AB_hydrolase_3"/>
</dbReference>
<dbReference type="GO" id="GO:0004806">
    <property type="term" value="F:triacylglycerol lipase activity"/>
    <property type="evidence" value="ECO:0007669"/>
    <property type="project" value="TreeGrafter"/>
</dbReference>
<evidence type="ECO:0000256" key="2">
    <source>
        <dbReference type="ARBA" id="ARBA00022801"/>
    </source>
</evidence>
<comment type="similarity">
    <text evidence="1">Belongs to the 'GDXG' lipolytic enzyme family.</text>
</comment>
<evidence type="ECO:0000313" key="4">
    <source>
        <dbReference type="EMBL" id="KMO77219.1"/>
    </source>
</evidence>
<proteinExistence type="inferred from homology"/>
<evidence type="ECO:0000256" key="1">
    <source>
        <dbReference type="ARBA" id="ARBA00010515"/>
    </source>
</evidence>
<dbReference type="Pfam" id="PF07859">
    <property type="entry name" value="Abhydrolase_3"/>
    <property type="match status" value="1"/>
</dbReference>
<dbReference type="EMBL" id="JYNX01000039">
    <property type="protein sequence ID" value="KMO77219.1"/>
    <property type="molecule type" value="Genomic_DNA"/>
</dbReference>
<evidence type="ECO:0000259" key="3">
    <source>
        <dbReference type="Pfam" id="PF07859"/>
    </source>
</evidence>
<keyword evidence="5" id="KW-1185">Reference proteome</keyword>
<comment type="caution">
    <text evidence="4">The sequence shown here is derived from an EMBL/GenBank/DDBJ whole genome shotgun (WGS) entry which is preliminary data.</text>
</comment>
<dbReference type="PANTHER" id="PTHR48081:SF30">
    <property type="entry name" value="ACETYL-HYDROLASE LIPR-RELATED"/>
    <property type="match status" value="1"/>
</dbReference>
<dbReference type="RefSeq" id="WP_172506325.1">
    <property type="nucleotide sequence ID" value="NZ_JYNX01000039.1"/>
</dbReference>
<dbReference type="SUPFAM" id="SSF53474">
    <property type="entry name" value="alpha/beta-Hydrolases"/>
    <property type="match status" value="1"/>
</dbReference>
<dbReference type="Proteomes" id="UP000036176">
    <property type="component" value="Unassembled WGS sequence"/>
</dbReference>
<dbReference type="AlphaFoldDB" id="A0A0J6W440"/>
<evidence type="ECO:0000313" key="5">
    <source>
        <dbReference type="Proteomes" id="UP000036176"/>
    </source>
</evidence>
<reference evidence="4 5" key="1">
    <citation type="journal article" date="2015" name="Genome Biol. Evol.">
        <title>Characterization of Three Mycobacterium spp. with Potential Use in Bioremediation by Genome Sequencing and Comparative Genomics.</title>
        <authorList>
            <person name="Das S."/>
            <person name="Pettersson B.M."/>
            <person name="Behra P.R."/>
            <person name="Ramesh M."/>
            <person name="Dasgupta S."/>
            <person name="Bhattacharya A."/>
            <person name="Kirsebom L.A."/>
        </authorList>
    </citation>
    <scope>NUCLEOTIDE SEQUENCE [LARGE SCALE GENOMIC DNA]</scope>
    <source>
        <strain evidence="4 5">DSM 44219</strain>
    </source>
</reference>
<sequence length="330" mass="35848">MLIDETAAALPQRGSWRSRGAAALAGLTLRQLSLVIPPGQPWGLWTSRQIVARLMDTFGPSLAGTRVEPVDVHTPDGHRVKGEWVWGAGVPRDTSRAIYFVHGSGYVLCSTRTHRRLVSWLSRLTGVGVFSIDYRLAPRHRFPTAADDVRHGWDWLTGHCGITPDRIVLAGDSAGGHLGVDLLLQPDVRHPAGVVLMSPLVDLTFTLARSRERTRPDPTMRSHHAIRLVDLYCTGTESAHPRLTLDVAGGRPLPPTLIQAGEAEMLSADAIALTEDLRAAGGRAHLQLWPDQVHVFQALPRLIPEAVPAMRVVAAFVTDVLADNAVEQAG</sequence>
<dbReference type="EC" id="3.1.1.1" evidence="4"/>
<keyword evidence="2 4" id="KW-0378">Hydrolase</keyword>
<dbReference type="InterPro" id="IPR029058">
    <property type="entry name" value="AB_hydrolase_fold"/>
</dbReference>
<accession>A0A0J6W440</accession>
<organism evidence="4 5">
    <name type="scientific">Mycolicibacterium chubuense</name>
    <name type="common">Mycobacterium chubuense</name>
    <dbReference type="NCBI Taxonomy" id="1800"/>
    <lineage>
        <taxon>Bacteria</taxon>
        <taxon>Bacillati</taxon>
        <taxon>Actinomycetota</taxon>
        <taxon>Actinomycetes</taxon>
        <taxon>Mycobacteriales</taxon>
        <taxon>Mycobacteriaceae</taxon>
        <taxon>Mycolicibacterium</taxon>
    </lineage>
</organism>
<dbReference type="PATRIC" id="fig|1800.3.peg.3463"/>
<dbReference type="Gene3D" id="3.40.50.1820">
    <property type="entry name" value="alpha/beta hydrolase"/>
    <property type="match status" value="1"/>
</dbReference>
<dbReference type="PANTHER" id="PTHR48081">
    <property type="entry name" value="AB HYDROLASE SUPERFAMILY PROTEIN C4A8.06C"/>
    <property type="match status" value="1"/>
</dbReference>
<name>A0A0J6W440_MYCCU</name>
<dbReference type="InterPro" id="IPR050300">
    <property type="entry name" value="GDXG_lipolytic_enzyme"/>
</dbReference>
<feature type="domain" description="Alpha/beta hydrolase fold-3" evidence="3">
    <location>
        <begin position="99"/>
        <end position="297"/>
    </location>
</feature>